<evidence type="ECO:0000256" key="1">
    <source>
        <dbReference type="ARBA" id="ARBA00004651"/>
    </source>
</evidence>
<dbReference type="PANTHER" id="PTHR43394">
    <property type="entry name" value="ATP-DEPENDENT PERMEASE MDL1, MITOCHONDRIAL"/>
    <property type="match status" value="1"/>
</dbReference>
<feature type="transmembrane region" description="Helical" evidence="10">
    <location>
        <begin position="157"/>
        <end position="175"/>
    </location>
</feature>
<protein>
    <submittedName>
        <fullName evidence="13">ABC transporter ATP-binding protein</fullName>
    </submittedName>
</protein>
<reference evidence="13" key="1">
    <citation type="journal article" date="2014" name="Appl. Environ. Microbiol.">
        <title>Molecular Epidemiology of Cases of Mycoplasma californicum Infection in Japan.</title>
        <authorList>
            <person name="Hata E."/>
            <person name="Suzuki K."/>
            <person name="Hanyu H."/>
            <person name="Itoh M."/>
            <person name="Higuchi H."/>
            <person name="Kobayashi H."/>
        </authorList>
    </citation>
    <scope>NUCLEOTIDE SEQUENCE</scope>
    <source>
        <strain evidence="13">HAZ160_1</strain>
    </source>
</reference>
<dbReference type="InterPro" id="IPR017871">
    <property type="entry name" value="ABC_transporter-like_CS"/>
</dbReference>
<evidence type="ECO:0000259" key="12">
    <source>
        <dbReference type="PROSITE" id="PS50929"/>
    </source>
</evidence>
<dbReference type="PROSITE" id="PS50929">
    <property type="entry name" value="ABC_TM1F"/>
    <property type="match status" value="1"/>
</dbReference>
<comment type="subcellular location">
    <subcellularLocation>
        <location evidence="1">Cell membrane</location>
        <topology evidence="1">Multi-pass membrane protein</topology>
    </subcellularLocation>
</comment>
<evidence type="ECO:0000256" key="3">
    <source>
        <dbReference type="ARBA" id="ARBA00022448"/>
    </source>
</evidence>
<accession>A0AAT9F8U0</accession>
<evidence type="ECO:0000313" key="13">
    <source>
        <dbReference type="EMBL" id="BAP01251.1"/>
    </source>
</evidence>
<feature type="transmembrane region" description="Helical" evidence="10">
    <location>
        <begin position="78"/>
        <end position="105"/>
    </location>
</feature>
<dbReference type="Pfam" id="PF00664">
    <property type="entry name" value="ABC_membrane"/>
    <property type="match status" value="1"/>
</dbReference>
<name>A0AAT9F8U0_9BACT</name>
<dbReference type="GO" id="GO:0015421">
    <property type="term" value="F:ABC-type oligopeptide transporter activity"/>
    <property type="evidence" value="ECO:0007669"/>
    <property type="project" value="TreeGrafter"/>
</dbReference>
<reference evidence="13" key="3">
    <citation type="journal article" date="2019" name="Vet. Microbiol.">
        <title>Mutations associated with change of susceptibility to lincosamides and/or macrolides in field and laboratory-derived Mycoplasma californicum strains in Japan, and development of a rapid detection method for these mutations.</title>
        <authorList>
            <person name="Hata E."/>
            <person name="Nagai K."/>
            <person name="Murakami K."/>
        </authorList>
    </citation>
    <scope>NUCLEOTIDE SEQUENCE</scope>
    <source>
        <strain evidence="13">HAZ160_1</strain>
    </source>
</reference>
<evidence type="ECO:0000256" key="9">
    <source>
        <dbReference type="ARBA" id="ARBA00023136"/>
    </source>
</evidence>
<dbReference type="InterPro" id="IPR036640">
    <property type="entry name" value="ABC1_TM_sf"/>
</dbReference>
<gene>
    <name evidence="13" type="primary">pstB</name>
    <name evidence="13" type="ORF">MCAL160_0888</name>
</gene>
<feature type="domain" description="ABC transporter" evidence="11">
    <location>
        <begin position="363"/>
        <end position="598"/>
    </location>
</feature>
<sequence>MRKEFMFKLFKILPRHIKATFVGGSFLALLTVLVGLLMPNFVSQFIKLLFSNEKTHNIELFKGWTIIKDAEAGYLRNLLITIIAIQTLLTGAMTFTFTWIFVWAAENASYFYRVKLFEKINKLSLKNISDLKPESIMTRISNDVAVFWDFLVAGLRMMIKGFIMILGGATIAFFVNPKLAWIVVLVIPIMIAIMLIVGKVISPIIAKSQRQVEAVTKEIDENIKGTRTIKIFNLEKLRNQRFTSTNKLWYKLSVKFNTIISLLYPIFFLINNFIVIGIYAFVRKQVVSGVATDQTVVEMNIFIEYLWIIAFGIMLVTMFIRFAFAAKVSAKRLLEILEAQEDKLFVKNGLELKTEQNNNKLDIKIRNLNFRYYKDNPHYSLTNVNLDVPFQSSLGIIGLFAAGKSTLVSLLLNNYVYDEGSIKIGDKEVNQINTEDLLKTVGIVYQDSMLFAGTIRSNMLWAKPNATDEEIEIALKNACAYEFVNKFDDGLDHPITQGATNLSGGQKQRLSIARTLLRKPKILILDDSTSALDNITTRKVIQNINQNYQCTTILISQKIGALRSCDQIAVMENGRVVSTGKHSELIEKCPFYKQIYRSQLEY</sequence>
<dbReference type="GO" id="GO:0005524">
    <property type="term" value="F:ATP binding"/>
    <property type="evidence" value="ECO:0007669"/>
    <property type="project" value="UniProtKB-KW"/>
</dbReference>
<evidence type="ECO:0000256" key="2">
    <source>
        <dbReference type="ARBA" id="ARBA00005417"/>
    </source>
</evidence>
<keyword evidence="4" id="KW-1003">Cell membrane</keyword>
<dbReference type="PROSITE" id="PS00211">
    <property type="entry name" value="ABC_TRANSPORTER_1"/>
    <property type="match status" value="1"/>
</dbReference>
<dbReference type="SMART" id="SM00382">
    <property type="entry name" value="AAA"/>
    <property type="match status" value="1"/>
</dbReference>
<dbReference type="Pfam" id="PF00005">
    <property type="entry name" value="ABC_tran"/>
    <property type="match status" value="1"/>
</dbReference>
<evidence type="ECO:0000256" key="8">
    <source>
        <dbReference type="ARBA" id="ARBA00022989"/>
    </source>
</evidence>
<reference evidence="13" key="4">
    <citation type="submission" date="2024-06" db="EMBL/GenBank/DDBJ databases">
        <authorList>
            <consortium name="Mycoplasma californicum genome sequencing consortium"/>
            <person name="Hata E."/>
            <person name="Tanaka K."/>
            <person name="Tamamura Y."/>
        </authorList>
    </citation>
    <scope>NUCLEOTIDE SEQUENCE</scope>
    <source>
        <strain evidence="13">HAZ160_1</strain>
    </source>
</reference>
<dbReference type="InterPro" id="IPR003593">
    <property type="entry name" value="AAA+_ATPase"/>
</dbReference>
<evidence type="ECO:0000256" key="7">
    <source>
        <dbReference type="ARBA" id="ARBA00022840"/>
    </source>
</evidence>
<dbReference type="Gene3D" id="1.20.1560.10">
    <property type="entry name" value="ABC transporter type 1, transmembrane domain"/>
    <property type="match status" value="1"/>
</dbReference>
<dbReference type="SUPFAM" id="SSF52540">
    <property type="entry name" value="P-loop containing nucleoside triphosphate hydrolases"/>
    <property type="match status" value="1"/>
</dbReference>
<dbReference type="GO" id="GO:0016887">
    <property type="term" value="F:ATP hydrolysis activity"/>
    <property type="evidence" value="ECO:0007669"/>
    <property type="project" value="InterPro"/>
</dbReference>
<proteinExistence type="inferred from homology"/>
<evidence type="ECO:0000256" key="5">
    <source>
        <dbReference type="ARBA" id="ARBA00022692"/>
    </source>
</evidence>
<dbReference type="FunFam" id="3.40.50.300:FF:000854">
    <property type="entry name" value="Multidrug ABC transporter ATP-binding protein"/>
    <property type="match status" value="1"/>
</dbReference>
<keyword evidence="7 13" id="KW-0067">ATP-binding</keyword>
<dbReference type="AlphaFoldDB" id="A0AAT9F8U0"/>
<dbReference type="Gene3D" id="3.40.50.300">
    <property type="entry name" value="P-loop containing nucleotide triphosphate hydrolases"/>
    <property type="match status" value="1"/>
</dbReference>
<feature type="domain" description="ABC transmembrane type-1" evidence="12">
    <location>
        <begin position="22"/>
        <end position="320"/>
    </location>
</feature>
<dbReference type="InterPro" id="IPR003439">
    <property type="entry name" value="ABC_transporter-like_ATP-bd"/>
</dbReference>
<dbReference type="EMBL" id="AP013353">
    <property type="protein sequence ID" value="BAP01251.1"/>
    <property type="molecule type" value="Genomic_DNA"/>
</dbReference>
<feature type="transmembrane region" description="Helical" evidence="10">
    <location>
        <begin position="21"/>
        <end position="42"/>
    </location>
</feature>
<dbReference type="InterPro" id="IPR039421">
    <property type="entry name" value="Type_1_exporter"/>
</dbReference>
<evidence type="ECO:0000256" key="4">
    <source>
        <dbReference type="ARBA" id="ARBA00022475"/>
    </source>
</evidence>
<reference evidence="13" key="2">
    <citation type="journal article" date="2014" name="Genome Announc.">
        <title>Complete Genome Sequence of Mycoplasma californicum Strain HAZ160_1 from Bovine Mastitic Milk in Japan.</title>
        <authorList>
            <person name="Hata E."/>
            <person name="Murakami K."/>
        </authorList>
    </citation>
    <scope>NUCLEOTIDE SEQUENCE</scope>
    <source>
        <strain evidence="13">HAZ160_1</strain>
    </source>
</reference>
<feature type="transmembrane region" description="Helical" evidence="10">
    <location>
        <begin position="259"/>
        <end position="282"/>
    </location>
</feature>
<feature type="transmembrane region" description="Helical" evidence="10">
    <location>
        <begin position="302"/>
        <end position="324"/>
    </location>
</feature>
<comment type="similarity">
    <text evidence="2">Belongs to the ABC transporter superfamily.</text>
</comment>
<organism evidence="13">
    <name type="scientific">Mycoplasmopsis californica HAZ160_1</name>
    <dbReference type="NCBI Taxonomy" id="1397850"/>
    <lineage>
        <taxon>Bacteria</taxon>
        <taxon>Bacillati</taxon>
        <taxon>Mycoplasmatota</taxon>
        <taxon>Mycoplasmoidales</taxon>
        <taxon>Metamycoplasmataceae</taxon>
        <taxon>Mycoplasmopsis</taxon>
    </lineage>
</organism>
<dbReference type="PANTHER" id="PTHR43394:SF1">
    <property type="entry name" value="ATP-BINDING CASSETTE SUB-FAMILY B MEMBER 10, MITOCHONDRIAL"/>
    <property type="match status" value="1"/>
</dbReference>
<keyword evidence="8 10" id="KW-1133">Transmembrane helix</keyword>
<keyword evidence="3" id="KW-0813">Transport</keyword>
<keyword evidence="9 10" id="KW-0472">Membrane</keyword>
<dbReference type="PROSITE" id="PS50893">
    <property type="entry name" value="ABC_TRANSPORTER_2"/>
    <property type="match status" value="1"/>
</dbReference>
<dbReference type="GO" id="GO:0005886">
    <property type="term" value="C:plasma membrane"/>
    <property type="evidence" value="ECO:0007669"/>
    <property type="project" value="UniProtKB-SubCell"/>
</dbReference>
<keyword evidence="5 10" id="KW-0812">Transmembrane</keyword>
<evidence type="ECO:0000256" key="10">
    <source>
        <dbReference type="SAM" id="Phobius"/>
    </source>
</evidence>
<dbReference type="InterPro" id="IPR027417">
    <property type="entry name" value="P-loop_NTPase"/>
</dbReference>
<keyword evidence="6" id="KW-0547">Nucleotide-binding</keyword>
<evidence type="ECO:0000256" key="6">
    <source>
        <dbReference type="ARBA" id="ARBA00022741"/>
    </source>
</evidence>
<dbReference type="SUPFAM" id="SSF90123">
    <property type="entry name" value="ABC transporter transmembrane region"/>
    <property type="match status" value="1"/>
</dbReference>
<evidence type="ECO:0000259" key="11">
    <source>
        <dbReference type="PROSITE" id="PS50893"/>
    </source>
</evidence>
<dbReference type="InterPro" id="IPR011527">
    <property type="entry name" value="ABC1_TM_dom"/>
</dbReference>
<dbReference type="KEGG" id="mcm:MCAL160_0888"/>
<feature type="transmembrane region" description="Helical" evidence="10">
    <location>
        <begin position="181"/>
        <end position="201"/>
    </location>
</feature>